<dbReference type="GO" id="GO:0003677">
    <property type="term" value="F:DNA binding"/>
    <property type="evidence" value="ECO:0007669"/>
    <property type="project" value="UniProtKB-KW"/>
</dbReference>
<dbReference type="AlphaFoldDB" id="A0A813F9J4"/>
<dbReference type="EMBL" id="CAJNNV010024326">
    <property type="protein sequence ID" value="CAE8609474.1"/>
    <property type="molecule type" value="Genomic_DNA"/>
</dbReference>
<evidence type="ECO:0000256" key="2">
    <source>
        <dbReference type="SAM" id="MobiDB-lite"/>
    </source>
</evidence>
<dbReference type="Proteomes" id="UP000654075">
    <property type="component" value="Unassembled WGS sequence"/>
</dbReference>
<comment type="caution">
    <text evidence="3">The sequence shown here is derived from an EMBL/GenBank/DDBJ whole genome shotgun (WGS) entry which is preliminary data.</text>
</comment>
<sequence>MDDCEVPVRWLVNWRLAKAHMDAAGLVHGLLAMQQGEEPGLLGQVLSELGLTVESNQAEWLLGKLVAVVEAAVVADPLAKRLRGDFLPVGLGMIRDSAFVPEVVVQAHLEVLTIPAGRKPRLGLRHCRLLKLAESEDERRRVEEEERDRWSQAAVAVVLAVDCPARDLAALSSSPALALAAVIGKTRASTLRGYAKAWAKFLRWLLLTFFEHWPSSPARCVDYLLMMWQEPYSRTAPQTAWQALLWLEKAMGFPKPVRLCLHPVVIQTLEWVNSQLSVGQVARKQAPRLPACLQAGLEAIVVSVRRPLVLRFAAWCLLLRHWGSLRLDDIQHLSPGRLSLQGDVLVTTLLQTKTTGASKKAKEVPVAIWCGASLCNSDWLRMGLELLPLAGSLKRSFLLPRAHPCCNTFLDRIAKYSDAVALTTMVLGQAKELGWAEDEGWYETERALLPSLLTSGFWSERSPRAGLPSEAAVLEFSKRDLLGRWAPGGSTDYTRTYRQVVVAVQKRIVLAYTSGDAGGKLAEHDIDDMLAKRLLGLCGEAQAAADMAAWQDKVGRFNAMLVLAGSWGCMAEPLKAQVTMEALVAFPRAEPLVIHRGGNFILVYSRGRKTAKLHKAWDGCFWSTHEVRNDALEDMPEPSAYTSKCLNCWPEDRKLIKEDGSDNSASCSESDSSGSE</sequence>
<feature type="region of interest" description="Disordered" evidence="2">
    <location>
        <begin position="656"/>
        <end position="676"/>
    </location>
</feature>
<gene>
    <name evidence="3" type="ORF">PGLA1383_LOCUS27300</name>
</gene>
<evidence type="ECO:0000313" key="4">
    <source>
        <dbReference type="Proteomes" id="UP000654075"/>
    </source>
</evidence>
<dbReference type="Gene3D" id="1.10.150.130">
    <property type="match status" value="1"/>
</dbReference>
<keyword evidence="1" id="KW-0238">DNA-binding</keyword>
<reference evidence="3" key="1">
    <citation type="submission" date="2021-02" db="EMBL/GenBank/DDBJ databases">
        <authorList>
            <person name="Dougan E. K."/>
            <person name="Rhodes N."/>
            <person name="Thang M."/>
            <person name="Chan C."/>
        </authorList>
    </citation>
    <scope>NUCLEOTIDE SEQUENCE</scope>
</reference>
<dbReference type="SUPFAM" id="SSF47823">
    <property type="entry name" value="lambda integrase-like, N-terminal domain"/>
    <property type="match status" value="1"/>
</dbReference>
<proteinExistence type="predicted"/>
<evidence type="ECO:0000313" key="3">
    <source>
        <dbReference type="EMBL" id="CAE8609474.1"/>
    </source>
</evidence>
<feature type="compositionally biased region" description="Low complexity" evidence="2">
    <location>
        <begin position="662"/>
        <end position="676"/>
    </location>
</feature>
<dbReference type="InterPro" id="IPR010998">
    <property type="entry name" value="Integrase_recombinase_N"/>
</dbReference>
<keyword evidence="4" id="KW-1185">Reference proteome</keyword>
<accession>A0A813F9J4</accession>
<organism evidence="3 4">
    <name type="scientific">Polarella glacialis</name>
    <name type="common">Dinoflagellate</name>
    <dbReference type="NCBI Taxonomy" id="89957"/>
    <lineage>
        <taxon>Eukaryota</taxon>
        <taxon>Sar</taxon>
        <taxon>Alveolata</taxon>
        <taxon>Dinophyceae</taxon>
        <taxon>Suessiales</taxon>
        <taxon>Suessiaceae</taxon>
        <taxon>Polarella</taxon>
    </lineage>
</organism>
<protein>
    <submittedName>
        <fullName evidence="3">Uncharacterized protein</fullName>
    </submittedName>
</protein>
<evidence type="ECO:0000256" key="1">
    <source>
        <dbReference type="ARBA" id="ARBA00023125"/>
    </source>
</evidence>
<name>A0A813F9J4_POLGL</name>